<evidence type="ECO:0000256" key="1">
    <source>
        <dbReference type="SAM" id="MobiDB-lite"/>
    </source>
</evidence>
<feature type="compositionally biased region" description="Gly residues" evidence="1">
    <location>
        <begin position="77"/>
        <end position="90"/>
    </location>
</feature>
<name>Q7G344_ORYSJ</name>
<protein>
    <submittedName>
        <fullName evidence="2">Uncharacterized protein</fullName>
    </submittedName>
</protein>
<gene>
    <name evidence="2" type="ORF">OSJNBa0032N04.13</name>
</gene>
<dbReference type="AlphaFoldDB" id="Q7G344"/>
<evidence type="ECO:0000313" key="3">
    <source>
        <dbReference type="Proteomes" id="UP000000763"/>
    </source>
</evidence>
<organism evidence="2 3">
    <name type="scientific">Oryza sativa subsp. japonica</name>
    <name type="common">Rice</name>
    <dbReference type="NCBI Taxonomy" id="39947"/>
    <lineage>
        <taxon>Eukaryota</taxon>
        <taxon>Viridiplantae</taxon>
        <taxon>Streptophyta</taxon>
        <taxon>Embryophyta</taxon>
        <taxon>Tracheophyta</taxon>
        <taxon>Spermatophyta</taxon>
        <taxon>Magnoliopsida</taxon>
        <taxon>Liliopsida</taxon>
        <taxon>Poales</taxon>
        <taxon>Poaceae</taxon>
        <taxon>BOP clade</taxon>
        <taxon>Oryzoideae</taxon>
        <taxon>Oryzeae</taxon>
        <taxon>Oryzinae</taxon>
        <taxon>Oryza</taxon>
        <taxon>Oryza sativa</taxon>
    </lineage>
</organism>
<dbReference type="Proteomes" id="UP000000763">
    <property type="component" value="Chromosome 10"/>
</dbReference>
<reference evidence="3" key="1">
    <citation type="journal article" date="2005" name="Nature">
        <title>The map-based sequence of the rice genome.</title>
        <authorList>
            <consortium name="International rice genome sequencing project (IRGSP)"/>
            <person name="Matsumoto T."/>
            <person name="Wu J."/>
            <person name="Kanamori H."/>
            <person name="Katayose Y."/>
            <person name="Fujisawa M."/>
            <person name="Namiki N."/>
            <person name="Mizuno H."/>
            <person name="Yamamoto K."/>
            <person name="Antonio B.A."/>
            <person name="Baba T."/>
            <person name="Sakata K."/>
            <person name="Nagamura Y."/>
            <person name="Aoki H."/>
            <person name="Arikawa K."/>
            <person name="Arita K."/>
            <person name="Bito T."/>
            <person name="Chiden Y."/>
            <person name="Fujitsuka N."/>
            <person name="Fukunaka R."/>
            <person name="Hamada M."/>
            <person name="Harada C."/>
            <person name="Hayashi A."/>
            <person name="Hijishita S."/>
            <person name="Honda M."/>
            <person name="Hosokawa S."/>
            <person name="Ichikawa Y."/>
            <person name="Idonuma A."/>
            <person name="Iijima M."/>
            <person name="Ikeda M."/>
            <person name="Ikeno M."/>
            <person name="Ito K."/>
            <person name="Ito S."/>
            <person name="Ito T."/>
            <person name="Ito Y."/>
            <person name="Ito Y."/>
            <person name="Iwabuchi A."/>
            <person name="Kamiya K."/>
            <person name="Karasawa W."/>
            <person name="Kurita K."/>
            <person name="Katagiri S."/>
            <person name="Kikuta A."/>
            <person name="Kobayashi H."/>
            <person name="Kobayashi N."/>
            <person name="Machita K."/>
            <person name="Maehara T."/>
            <person name="Masukawa M."/>
            <person name="Mizubayashi T."/>
            <person name="Mukai Y."/>
            <person name="Nagasaki H."/>
            <person name="Nagata Y."/>
            <person name="Naito S."/>
            <person name="Nakashima M."/>
            <person name="Nakama Y."/>
            <person name="Nakamichi Y."/>
            <person name="Nakamura M."/>
            <person name="Meguro A."/>
            <person name="Negishi M."/>
            <person name="Ohta I."/>
            <person name="Ohta T."/>
            <person name="Okamoto M."/>
            <person name="Ono N."/>
            <person name="Saji S."/>
            <person name="Sakaguchi M."/>
            <person name="Sakai K."/>
            <person name="Shibata M."/>
            <person name="Shimokawa T."/>
            <person name="Song J."/>
            <person name="Takazaki Y."/>
            <person name="Terasawa K."/>
            <person name="Tsugane M."/>
            <person name="Tsuji K."/>
            <person name="Ueda S."/>
            <person name="Waki K."/>
            <person name="Yamagata H."/>
            <person name="Yamamoto M."/>
            <person name="Yamamoto S."/>
            <person name="Yamane H."/>
            <person name="Yoshiki S."/>
            <person name="Yoshihara R."/>
            <person name="Yukawa K."/>
            <person name="Zhong H."/>
            <person name="Yano M."/>
            <person name="Yuan Q."/>
            <person name="Ouyang S."/>
            <person name="Liu J."/>
            <person name="Jones K.M."/>
            <person name="Gansberger K."/>
            <person name="Moffat K."/>
            <person name="Hill J."/>
            <person name="Bera J."/>
            <person name="Fadrosh D."/>
            <person name="Jin S."/>
            <person name="Johri S."/>
            <person name="Kim M."/>
            <person name="Overton L."/>
            <person name="Reardon M."/>
            <person name="Tsitrin T."/>
            <person name="Vuong H."/>
            <person name="Weaver B."/>
            <person name="Ciecko A."/>
            <person name="Tallon L."/>
            <person name="Jackson J."/>
            <person name="Pai G."/>
            <person name="Aken S.V."/>
            <person name="Utterback T."/>
            <person name="Reidmuller S."/>
            <person name="Feldblyum T."/>
            <person name="Hsiao J."/>
            <person name="Zismann V."/>
            <person name="Iobst S."/>
            <person name="de Vazeille A.R."/>
            <person name="Buell C.R."/>
            <person name="Ying K."/>
            <person name="Li Y."/>
            <person name="Lu T."/>
            <person name="Huang Y."/>
            <person name="Zhao Q."/>
            <person name="Feng Q."/>
            <person name="Zhang L."/>
            <person name="Zhu J."/>
            <person name="Weng Q."/>
            <person name="Mu J."/>
            <person name="Lu Y."/>
            <person name="Fan D."/>
            <person name="Liu Y."/>
            <person name="Guan J."/>
            <person name="Zhang Y."/>
            <person name="Yu S."/>
            <person name="Liu X."/>
            <person name="Zhang Y."/>
            <person name="Hong G."/>
            <person name="Han B."/>
            <person name="Choisne N."/>
            <person name="Demange N."/>
            <person name="Orjeda G."/>
            <person name="Samain S."/>
            <person name="Cattolico L."/>
            <person name="Pelletier E."/>
            <person name="Couloux A."/>
            <person name="Segurens B."/>
            <person name="Wincker P."/>
            <person name="D'Hont A."/>
            <person name="Scarpelli C."/>
            <person name="Weissenbach J."/>
            <person name="Salanoubat M."/>
            <person name="Quetier F."/>
            <person name="Yu Y."/>
            <person name="Kim H.R."/>
            <person name="Rambo T."/>
            <person name="Currie J."/>
            <person name="Collura K."/>
            <person name="Luo M."/>
            <person name="Yang T."/>
            <person name="Ammiraju J.S.S."/>
            <person name="Engler F."/>
            <person name="Soderlund C."/>
            <person name="Wing R.A."/>
            <person name="Palmer L.E."/>
            <person name="de la Bastide M."/>
            <person name="Spiegel L."/>
            <person name="Nascimento L."/>
            <person name="Zutavern T."/>
            <person name="O'Shaughnessy A."/>
            <person name="Dike S."/>
            <person name="Dedhia N."/>
            <person name="Preston R."/>
            <person name="Balija V."/>
            <person name="McCombie W.R."/>
            <person name="Chow T."/>
            <person name="Chen H."/>
            <person name="Chung M."/>
            <person name="Chen C."/>
            <person name="Shaw J."/>
            <person name="Wu H."/>
            <person name="Hsiao K."/>
            <person name="Chao Y."/>
            <person name="Chu M."/>
            <person name="Cheng C."/>
            <person name="Hour A."/>
            <person name="Lee P."/>
            <person name="Lin S."/>
            <person name="Lin Y."/>
            <person name="Liou J."/>
            <person name="Liu S."/>
            <person name="Hsing Y."/>
            <person name="Raghuvanshi S."/>
            <person name="Mohanty A."/>
            <person name="Bharti A.K."/>
            <person name="Gaur A."/>
            <person name="Gupta V."/>
            <person name="Kumar D."/>
            <person name="Ravi V."/>
            <person name="Vij S."/>
            <person name="Kapur A."/>
            <person name="Khurana P."/>
            <person name="Khurana P."/>
            <person name="Khurana J.P."/>
            <person name="Tyagi A.K."/>
            <person name="Gaikwad K."/>
            <person name="Singh A."/>
            <person name="Dalal V."/>
            <person name="Srivastava S."/>
            <person name="Dixit A."/>
            <person name="Pal A.K."/>
            <person name="Ghazi I.A."/>
            <person name="Yadav M."/>
            <person name="Pandit A."/>
            <person name="Bhargava A."/>
            <person name="Sureshbabu K."/>
            <person name="Batra K."/>
            <person name="Sharma T.R."/>
            <person name="Mohapatra T."/>
            <person name="Singh N.K."/>
            <person name="Messing J."/>
            <person name="Nelson A.B."/>
            <person name="Fuks G."/>
            <person name="Kavchok S."/>
            <person name="Keizer G."/>
            <person name="Linton E."/>
            <person name="Llaca V."/>
            <person name="Song R."/>
            <person name="Tanyolac B."/>
            <person name="Young S."/>
            <person name="Ho-Il K."/>
            <person name="Hahn J.H."/>
            <person name="Sangsakoo G."/>
            <person name="Vanavichit A."/>
            <person name="de Mattos Luiz.A.T."/>
            <person name="Zimmer P.D."/>
            <person name="Malone G."/>
            <person name="Dellagostin O."/>
            <person name="de Oliveira A.C."/>
            <person name="Bevan M."/>
            <person name="Bancroft I."/>
            <person name="Minx P."/>
            <person name="Cordum H."/>
            <person name="Wilson R."/>
            <person name="Cheng Z."/>
            <person name="Jin W."/>
            <person name="Jiang J."/>
            <person name="Leong S.A."/>
            <person name="Iwama H."/>
            <person name="Gojobori T."/>
            <person name="Itoh T."/>
            <person name="Niimura Y."/>
            <person name="Fujii Y."/>
            <person name="Habara T."/>
            <person name="Sakai H."/>
            <person name="Sato Y."/>
            <person name="Wilson G."/>
            <person name="Kumar K."/>
            <person name="McCouch S."/>
            <person name="Juretic N."/>
            <person name="Hoen D."/>
            <person name="Wright S."/>
            <person name="Bruskiewich R."/>
            <person name="Bureau T."/>
            <person name="Miyao A."/>
            <person name="Hirochika H."/>
            <person name="Nishikawa T."/>
            <person name="Kadowaki K."/>
            <person name="Sugiura M."/>
            <person name="Burr B."/>
            <person name="Sasaki T."/>
        </authorList>
    </citation>
    <scope>NUCLEOTIDE SEQUENCE [LARGE SCALE GENOMIC DNA]</scope>
    <source>
        <strain evidence="3">cv. Nipponbare</strain>
    </source>
</reference>
<dbReference type="EMBL" id="AC114474">
    <property type="protein sequence ID" value="AAM74322.1"/>
    <property type="molecule type" value="Genomic_DNA"/>
</dbReference>
<reference evidence="3" key="2">
    <citation type="journal article" date="2008" name="Nucleic Acids Res.">
        <title>The rice annotation project database (RAP-DB): 2008 update.</title>
        <authorList>
            <consortium name="The rice annotation project (RAP)"/>
        </authorList>
    </citation>
    <scope>GENOME REANNOTATION</scope>
    <source>
        <strain evidence="3">cv. Nipponbare</strain>
    </source>
</reference>
<feature type="region of interest" description="Disordered" evidence="1">
    <location>
        <begin position="1"/>
        <end position="94"/>
    </location>
</feature>
<sequence length="175" mass="17793">MAAAAGSAKEEFAAAAPGSVEGGAGRWRCRSGRSAPGGRHRARWGSATCVGEDAGGDDKEGQHLSGQCRGSWEDDGGGGGLGGGGAWLGGGRRRSVEAAPGSVEEAGSVVAAAGSVAAVAVSVAVAAREDDGGEICHIVKINFKLLETRLYRQMTKIKVIDLDNLYNFVVDHISI</sequence>
<evidence type="ECO:0000313" key="2">
    <source>
        <dbReference type="EMBL" id="AAM74322.1"/>
    </source>
</evidence>
<accession>Q7G344</accession>
<proteinExistence type="predicted"/>